<name>A0A1X9LQN0_9MICO</name>
<dbReference type="Proteomes" id="UP000192775">
    <property type="component" value="Chromosome"/>
</dbReference>
<dbReference type="STRING" id="1619308.B5808_18460"/>
<dbReference type="SUPFAM" id="SSF53850">
    <property type="entry name" value="Periplasmic binding protein-like II"/>
    <property type="match status" value="1"/>
</dbReference>
<feature type="signal peptide" evidence="2">
    <location>
        <begin position="1"/>
        <end position="39"/>
    </location>
</feature>
<protein>
    <submittedName>
        <fullName evidence="3">ABC transporter substrate-binding protein</fullName>
    </submittedName>
</protein>
<keyword evidence="4" id="KW-1185">Reference proteome</keyword>
<accession>A0A1X9LQN0</accession>
<dbReference type="Gene3D" id="3.40.190.10">
    <property type="entry name" value="Periplasmic binding protein-like II"/>
    <property type="match status" value="2"/>
</dbReference>
<dbReference type="PANTHER" id="PTHR30006:SF2">
    <property type="entry name" value="ABC TRANSPORTER SUBSTRATE-BINDING PROTEIN"/>
    <property type="match status" value="1"/>
</dbReference>
<dbReference type="PANTHER" id="PTHR30006">
    <property type="entry name" value="THIAMINE-BINDING PERIPLASMIC PROTEIN-RELATED"/>
    <property type="match status" value="1"/>
</dbReference>
<dbReference type="PROSITE" id="PS51257">
    <property type="entry name" value="PROKAR_LIPOPROTEIN"/>
    <property type="match status" value="1"/>
</dbReference>
<reference evidence="3 4" key="1">
    <citation type="submission" date="2017-04" db="EMBL/GenBank/DDBJ databases">
        <authorList>
            <person name="Afonso C.L."/>
            <person name="Miller P.J."/>
            <person name="Scott M.A."/>
            <person name="Spackman E."/>
            <person name="Goraichik I."/>
            <person name="Dimitrov K.M."/>
            <person name="Suarez D.L."/>
            <person name="Swayne D.E."/>
        </authorList>
    </citation>
    <scope>NUCLEOTIDE SEQUENCE [LARGE SCALE GENOMIC DNA]</scope>
    <source>
        <strain evidence="4">XA(T)</strain>
    </source>
</reference>
<dbReference type="Pfam" id="PF13343">
    <property type="entry name" value="SBP_bac_6"/>
    <property type="match status" value="1"/>
</dbReference>
<organism evidence="3 4">
    <name type="scientific">Cnuibacter physcomitrellae</name>
    <dbReference type="NCBI Taxonomy" id="1619308"/>
    <lineage>
        <taxon>Bacteria</taxon>
        <taxon>Bacillati</taxon>
        <taxon>Actinomycetota</taxon>
        <taxon>Actinomycetes</taxon>
        <taxon>Micrococcales</taxon>
        <taxon>Microbacteriaceae</taxon>
        <taxon>Cnuibacter</taxon>
    </lineage>
</organism>
<sequence length="387" mass="39802">MSAFRAGRRPHPRRAALAAGAAAVALSLTLAACSGSADASGGSSSAVGDAATATSAADLGGMDALVEAAKAEGQLNVIALPDNWANYGKIISAFEDEYGITVNSADPDVSSAEEIQAAQNLKGQDTAPDVFDLGAAVALANTDTFAPYKVETWDDIPADNKESTGLWVNDYTGLMSIGYDPKAVPAPKSLQDLLGADYKGKVAINGDPTQAGAAIAAVELAALQNKGTADDIQPGIDFFSKLNEAGNFLTVDPTPATIASGETPVVFDWSYNNLSAVDASSGREWKTVILPGVALGSYYNQAINVDAPHPAAARLWQEFLYGDEAQNLFLAAGAYPVRLSAMQDAGTVDKDALDAVGAPPADVVQFTAKQTEDASALLASSWAAAIK</sequence>
<evidence type="ECO:0000256" key="2">
    <source>
        <dbReference type="SAM" id="SignalP"/>
    </source>
</evidence>
<evidence type="ECO:0000313" key="4">
    <source>
        <dbReference type="Proteomes" id="UP000192775"/>
    </source>
</evidence>
<dbReference type="KEGG" id="cphy:B5808_18460"/>
<evidence type="ECO:0000256" key="1">
    <source>
        <dbReference type="ARBA" id="ARBA00022729"/>
    </source>
</evidence>
<keyword evidence="1 2" id="KW-0732">Signal</keyword>
<proteinExistence type="predicted"/>
<dbReference type="AlphaFoldDB" id="A0A1X9LQN0"/>
<dbReference type="GO" id="GO:0015888">
    <property type="term" value="P:thiamine transport"/>
    <property type="evidence" value="ECO:0007669"/>
    <property type="project" value="TreeGrafter"/>
</dbReference>
<feature type="chain" id="PRO_5012349643" evidence="2">
    <location>
        <begin position="40"/>
        <end position="387"/>
    </location>
</feature>
<dbReference type="GO" id="GO:0030288">
    <property type="term" value="C:outer membrane-bounded periplasmic space"/>
    <property type="evidence" value="ECO:0007669"/>
    <property type="project" value="TreeGrafter"/>
</dbReference>
<gene>
    <name evidence="3" type="ORF">B5808_18460</name>
</gene>
<dbReference type="GO" id="GO:0030975">
    <property type="term" value="F:thiamine binding"/>
    <property type="evidence" value="ECO:0007669"/>
    <property type="project" value="TreeGrafter"/>
</dbReference>
<dbReference type="GO" id="GO:0030976">
    <property type="term" value="F:thiamine pyrophosphate binding"/>
    <property type="evidence" value="ECO:0007669"/>
    <property type="project" value="TreeGrafter"/>
</dbReference>
<dbReference type="EMBL" id="CP020715">
    <property type="protein sequence ID" value="ARJ07493.1"/>
    <property type="molecule type" value="Genomic_DNA"/>
</dbReference>
<evidence type="ECO:0000313" key="3">
    <source>
        <dbReference type="EMBL" id="ARJ07493.1"/>
    </source>
</evidence>
<dbReference type="RefSeq" id="WP_085021630.1">
    <property type="nucleotide sequence ID" value="NZ_BMHD01000001.1"/>
</dbReference>